<proteinExistence type="predicted"/>
<organism evidence="1">
    <name type="scientific">marine sediment metagenome</name>
    <dbReference type="NCBI Taxonomy" id="412755"/>
    <lineage>
        <taxon>unclassified sequences</taxon>
        <taxon>metagenomes</taxon>
        <taxon>ecological metagenomes</taxon>
    </lineage>
</organism>
<reference evidence="1" key="1">
    <citation type="journal article" date="2014" name="Front. Microbiol.">
        <title>High frequency of phylogenetically diverse reductive dehalogenase-homologous genes in deep subseafloor sedimentary metagenomes.</title>
        <authorList>
            <person name="Kawai M."/>
            <person name="Futagami T."/>
            <person name="Toyoda A."/>
            <person name="Takaki Y."/>
            <person name="Nishi S."/>
            <person name="Hori S."/>
            <person name="Arai W."/>
            <person name="Tsubouchi T."/>
            <person name="Morono Y."/>
            <person name="Uchiyama I."/>
            <person name="Ito T."/>
            <person name="Fujiyama A."/>
            <person name="Inagaki F."/>
            <person name="Takami H."/>
        </authorList>
    </citation>
    <scope>NUCLEOTIDE SEQUENCE</scope>
    <source>
        <strain evidence="1">Expedition CK06-06</strain>
    </source>
</reference>
<gene>
    <name evidence="1" type="ORF">S01H4_13716</name>
</gene>
<dbReference type="AlphaFoldDB" id="X1A966"/>
<feature type="non-terminal residue" evidence="1">
    <location>
        <position position="1"/>
    </location>
</feature>
<dbReference type="EMBL" id="BART01006034">
    <property type="protein sequence ID" value="GAG56741.1"/>
    <property type="molecule type" value="Genomic_DNA"/>
</dbReference>
<accession>X1A966</accession>
<protein>
    <submittedName>
        <fullName evidence="1">Uncharacterized protein</fullName>
    </submittedName>
</protein>
<evidence type="ECO:0000313" key="1">
    <source>
        <dbReference type="EMBL" id="GAG56741.1"/>
    </source>
</evidence>
<sequence>SAVFGGVRTTPNSLLLNSIPNQHFQFYNFVSNYYLLTECN</sequence>
<name>X1A966_9ZZZZ</name>
<comment type="caution">
    <text evidence="1">The sequence shown here is derived from an EMBL/GenBank/DDBJ whole genome shotgun (WGS) entry which is preliminary data.</text>
</comment>